<dbReference type="PROSITE" id="PS51257">
    <property type="entry name" value="PROKAR_LIPOPROTEIN"/>
    <property type="match status" value="1"/>
</dbReference>
<keyword evidence="2" id="KW-1185">Reference proteome</keyword>
<comment type="caution">
    <text evidence="1">The sequence shown here is derived from an EMBL/GenBank/DDBJ whole genome shotgun (WGS) entry which is preliminary data.</text>
</comment>
<organism evidence="1 2">
    <name type="scientific">Shewanella chilikensis</name>
    <dbReference type="NCBI Taxonomy" id="558541"/>
    <lineage>
        <taxon>Bacteria</taxon>
        <taxon>Pseudomonadati</taxon>
        <taxon>Pseudomonadota</taxon>
        <taxon>Gammaproteobacteria</taxon>
        <taxon>Alteromonadales</taxon>
        <taxon>Shewanellaceae</taxon>
        <taxon>Shewanella</taxon>
    </lineage>
</organism>
<proteinExistence type="predicted"/>
<evidence type="ECO:0000313" key="1">
    <source>
        <dbReference type="EMBL" id="PYE53003.1"/>
    </source>
</evidence>
<dbReference type="EMBL" id="QJSY01000087">
    <property type="protein sequence ID" value="PYE53003.1"/>
    <property type="molecule type" value="Genomic_DNA"/>
</dbReference>
<name>A0ABX5PH94_9GAMM</name>
<sequence>MRFSLPISLLAFASSLGCLELDKKLSQTVLNTVLFIPSTLVKVNWVEVYWSKQRPV</sequence>
<reference evidence="1 2" key="1">
    <citation type="submission" date="2018-06" db="EMBL/GenBank/DDBJ databases">
        <title>Genomic Encyclopedia of Type Strains, Phase III (KMG-III): the genomes of soil and plant-associated and newly described type strains.</title>
        <authorList>
            <person name="Whitman W."/>
        </authorList>
    </citation>
    <scope>NUCLEOTIDE SEQUENCE [LARGE SCALE GENOMIC DNA]</scope>
    <source>
        <strain evidence="1 2">JC5</strain>
    </source>
</reference>
<protein>
    <submittedName>
        <fullName evidence="1">Uncharacterized protein</fullName>
    </submittedName>
</protein>
<gene>
    <name evidence="1" type="ORF">C8J23_1873</name>
</gene>
<accession>A0ABX5PH94</accession>
<dbReference type="Proteomes" id="UP000247584">
    <property type="component" value="Unassembled WGS sequence"/>
</dbReference>
<evidence type="ECO:0000313" key="2">
    <source>
        <dbReference type="Proteomes" id="UP000247584"/>
    </source>
</evidence>